<accession>A0A2M8KD26</accession>
<name>A0A2M8KD26_9BACT</name>
<protein>
    <submittedName>
        <fullName evidence="1">Uncharacterized protein</fullName>
    </submittedName>
</protein>
<dbReference type="Proteomes" id="UP000231450">
    <property type="component" value="Unassembled WGS sequence"/>
</dbReference>
<evidence type="ECO:0000313" key="1">
    <source>
        <dbReference type="EMBL" id="PJE57820.1"/>
    </source>
</evidence>
<comment type="caution">
    <text evidence="1">The sequence shown here is derived from an EMBL/GenBank/DDBJ whole genome shotgun (WGS) entry which is preliminary data.</text>
</comment>
<gene>
    <name evidence="1" type="ORF">COU81_04025</name>
</gene>
<dbReference type="AlphaFoldDB" id="A0A2M8KD26"/>
<organism evidence="1 2">
    <name type="scientific">Candidatus Portnoybacteria bacterium CG10_big_fil_rev_8_21_14_0_10_36_7</name>
    <dbReference type="NCBI Taxonomy" id="1974812"/>
    <lineage>
        <taxon>Bacteria</taxon>
        <taxon>Candidatus Portnoyibacteriota</taxon>
    </lineage>
</organism>
<proteinExistence type="predicted"/>
<sequence>MLIFFVLLQYAFIAQTEALSKESDNNWHGLSLAESSQFVDGGDTRTMAFMINAIVENKYAYPVGSSSGISYFIYMRQRLNTTYGSAYEMVMLHTIKFFDFTKSTDFMVILEYFTGTSYYQIKYRTTSSASNFMMLMTEYDNFADDDLKNGIQVGINFGKKVYGIFVDNVYSSGNVPKVMDAFSSFTTALTFSRCTVGVCAESILPINMDNNVYKVQFHDINMLSIVKYDVTYWRGLNIRQRNSGLTCSDRATHWRDMKSIVLTPLVKPDFSLVNHIKRVNNQDSFLYYKSFSKWNCGDTIKKKVNAVNSMFMVKD</sequence>
<reference evidence="2" key="1">
    <citation type="submission" date="2017-09" db="EMBL/GenBank/DDBJ databases">
        <title>Depth-based differentiation of microbial function through sediment-hosted aquifers and enrichment of novel symbionts in the deep terrestrial subsurface.</title>
        <authorList>
            <person name="Probst A.J."/>
            <person name="Ladd B."/>
            <person name="Jarett J.K."/>
            <person name="Geller-Mcgrath D.E."/>
            <person name="Sieber C.M.K."/>
            <person name="Emerson J.B."/>
            <person name="Anantharaman K."/>
            <person name="Thomas B.C."/>
            <person name="Malmstrom R."/>
            <person name="Stieglmeier M."/>
            <person name="Klingl A."/>
            <person name="Woyke T."/>
            <person name="Ryan C.M."/>
            <person name="Banfield J.F."/>
        </authorList>
    </citation>
    <scope>NUCLEOTIDE SEQUENCE [LARGE SCALE GENOMIC DNA]</scope>
</reference>
<dbReference type="EMBL" id="PFDW01000078">
    <property type="protein sequence ID" value="PJE57820.1"/>
    <property type="molecule type" value="Genomic_DNA"/>
</dbReference>
<evidence type="ECO:0000313" key="2">
    <source>
        <dbReference type="Proteomes" id="UP000231450"/>
    </source>
</evidence>